<dbReference type="EMBL" id="AGBW02013978">
    <property type="protein sequence ID" value="OWR42465.1"/>
    <property type="molecule type" value="Genomic_DNA"/>
</dbReference>
<evidence type="ECO:0000313" key="1">
    <source>
        <dbReference type="EMBL" id="OWR42465.1"/>
    </source>
</evidence>
<organism evidence="1 2">
    <name type="scientific">Danaus plexippus plexippus</name>
    <dbReference type="NCBI Taxonomy" id="278856"/>
    <lineage>
        <taxon>Eukaryota</taxon>
        <taxon>Metazoa</taxon>
        <taxon>Ecdysozoa</taxon>
        <taxon>Arthropoda</taxon>
        <taxon>Hexapoda</taxon>
        <taxon>Insecta</taxon>
        <taxon>Pterygota</taxon>
        <taxon>Neoptera</taxon>
        <taxon>Endopterygota</taxon>
        <taxon>Lepidoptera</taxon>
        <taxon>Glossata</taxon>
        <taxon>Ditrysia</taxon>
        <taxon>Papilionoidea</taxon>
        <taxon>Nymphalidae</taxon>
        <taxon>Danainae</taxon>
        <taxon>Danaini</taxon>
        <taxon>Danaina</taxon>
        <taxon>Danaus</taxon>
        <taxon>Danaus</taxon>
    </lineage>
</organism>
<sequence length="55" mass="5851">MAADKIATLLVAIAETKKYRAGEYRGSLANTSINYKQCDVAAPDGPGNVEWAAHV</sequence>
<dbReference type="Proteomes" id="UP000007151">
    <property type="component" value="Unassembled WGS sequence"/>
</dbReference>
<keyword evidence="2" id="KW-1185">Reference proteome</keyword>
<reference evidence="1 2" key="1">
    <citation type="journal article" date="2011" name="Cell">
        <title>The monarch butterfly genome yields insights into long-distance migration.</title>
        <authorList>
            <person name="Zhan S."/>
            <person name="Merlin C."/>
            <person name="Boore J.L."/>
            <person name="Reppert S.M."/>
        </authorList>
    </citation>
    <scope>NUCLEOTIDE SEQUENCE [LARGE SCALE GENOMIC DNA]</scope>
    <source>
        <strain evidence="1">F-2</strain>
    </source>
</reference>
<protein>
    <submittedName>
        <fullName evidence="1">Uncharacterized protein</fullName>
    </submittedName>
</protein>
<accession>A0A212ELV7</accession>
<name>A0A212ELV7_DANPL</name>
<dbReference type="InParanoid" id="A0A212ELV7"/>
<proteinExistence type="predicted"/>
<dbReference type="KEGG" id="dpl:KGM_212936"/>
<gene>
    <name evidence="1" type="ORF">KGM_212936</name>
</gene>
<dbReference type="AlphaFoldDB" id="A0A212ELV7"/>
<comment type="caution">
    <text evidence="1">The sequence shown here is derived from an EMBL/GenBank/DDBJ whole genome shotgun (WGS) entry which is preliminary data.</text>
</comment>
<evidence type="ECO:0000313" key="2">
    <source>
        <dbReference type="Proteomes" id="UP000007151"/>
    </source>
</evidence>